<dbReference type="SUPFAM" id="SSF53383">
    <property type="entry name" value="PLP-dependent transferases"/>
    <property type="match status" value="1"/>
</dbReference>
<proteinExistence type="inferred from homology"/>
<feature type="domain" description="Aminotransferase class I/classII large" evidence="7">
    <location>
        <begin position="60"/>
        <end position="391"/>
    </location>
</feature>
<comment type="subunit">
    <text evidence="3">Homodimer.</text>
</comment>
<dbReference type="InterPro" id="IPR015422">
    <property type="entry name" value="PyrdxlP-dep_Trfase_small"/>
</dbReference>
<dbReference type="InterPro" id="IPR015424">
    <property type="entry name" value="PyrdxlP-dep_Trfase"/>
</dbReference>
<dbReference type="Gene3D" id="3.90.1150.10">
    <property type="entry name" value="Aspartate Aminotransferase, domain 1"/>
    <property type="match status" value="1"/>
</dbReference>
<dbReference type="Pfam" id="PF00155">
    <property type="entry name" value="Aminotran_1_2"/>
    <property type="match status" value="1"/>
</dbReference>
<gene>
    <name evidence="8" type="ORF">SAMN04487864_1104</name>
</gene>
<dbReference type="EMBL" id="FMYW01000010">
    <property type="protein sequence ID" value="SDC55936.1"/>
    <property type="molecule type" value="Genomic_DNA"/>
</dbReference>
<accession>A0A1G6MLS4</accession>
<name>A0A1G6MLS4_9FIRM</name>
<evidence type="ECO:0000256" key="3">
    <source>
        <dbReference type="ARBA" id="ARBA00011738"/>
    </source>
</evidence>
<comment type="cofactor">
    <cofactor evidence="1">
        <name>pyridoxal 5'-phosphate</name>
        <dbReference type="ChEBI" id="CHEBI:597326"/>
    </cofactor>
</comment>
<organism evidence="8 9">
    <name type="scientific">Succiniclasticum ruminis</name>
    <dbReference type="NCBI Taxonomy" id="40841"/>
    <lineage>
        <taxon>Bacteria</taxon>
        <taxon>Bacillati</taxon>
        <taxon>Bacillota</taxon>
        <taxon>Negativicutes</taxon>
        <taxon>Acidaminococcales</taxon>
        <taxon>Acidaminococcaceae</taxon>
        <taxon>Succiniclasticum</taxon>
    </lineage>
</organism>
<keyword evidence="6" id="KW-0663">Pyridoxal phosphate</keyword>
<keyword evidence="4" id="KW-0032">Aminotransferase</keyword>
<keyword evidence="5" id="KW-0808">Transferase</keyword>
<dbReference type="PANTHER" id="PTHR11879">
    <property type="entry name" value="ASPARTATE AMINOTRANSFERASE"/>
    <property type="match status" value="1"/>
</dbReference>
<evidence type="ECO:0000259" key="7">
    <source>
        <dbReference type="Pfam" id="PF00155"/>
    </source>
</evidence>
<evidence type="ECO:0000313" key="9">
    <source>
        <dbReference type="Proteomes" id="UP000198943"/>
    </source>
</evidence>
<evidence type="ECO:0000256" key="4">
    <source>
        <dbReference type="ARBA" id="ARBA00022576"/>
    </source>
</evidence>
<evidence type="ECO:0000256" key="2">
    <source>
        <dbReference type="ARBA" id="ARBA00007441"/>
    </source>
</evidence>
<dbReference type="InterPro" id="IPR015421">
    <property type="entry name" value="PyrdxlP-dep_Trfase_major"/>
</dbReference>
<dbReference type="InterPro" id="IPR000796">
    <property type="entry name" value="Asp_trans"/>
</dbReference>
<sequence>MYTSFAAPQSKGKAANDIIFAANALAVADAAANGAENVTNGTIGAIMDDDSKLVCLPTVEAVFRNLPINEVIAYAPIAGTPDYLEKVQVATFGKSRPNGFTSAVATTGGTGGIHHAIWNYTEAGDKVITADWYWGAYKVLCLDMGRKLDTYKMLTDEGTFNLPALEAKVNALLDRQNSVMVIINTPAHNPTGYSLTKEDMDQVVAMLKNATEKTGKQAILFLDAAYIDYAGEKNAVRKVFEALNDLPERILAIVQYSMSKGFTMYGQRLGAMICVSSSEEAAREFFEINQYTSRATWSNTNRAAMRTLVQIYSDEALLTAVEAERNHYYKMIKARADVFVEEAKACGLPMIPYIAGFFLSVPCDNSQAVCDILHKDHIYLVPLAAGVRVALCSIPLQKISGIATKLNEALKVVEAAKCK</sequence>
<dbReference type="GO" id="GO:0030170">
    <property type="term" value="F:pyridoxal phosphate binding"/>
    <property type="evidence" value="ECO:0007669"/>
    <property type="project" value="InterPro"/>
</dbReference>
<dbReference type="InterPro" id="IPR004839">
    <property type="entry name" value="Aminotransferase_I/II_large"/>
</dbReference>
<dbReference type="PANTHER" id="PTHR11879:SF22">
    <property type="entry name" value="ASPARTATE AMINOTRANSFERASE, MITOCHONDRIAL"/>
    <property type="match status" value="1"/>
</dbReference>
<dbReference type="OrthoDB" id="9766445at2"/>
<dbReference type="RefSeq" id="WP_093730602.1">
    <property type="nucleotide sequence ID" value="NZ_FMYW01000010.1"/>
</dbReference>
<comment type="similarity">
    <text evidence="2">Belongs to the class-I pyridoxal-phosphate-dependent aminotransferase family.</text>
</comment>
<dbReference type="GO" id="GO:0006520">
    <property type="term" value="P:amino acid metabolic process"/>
    <property type="evidence" value="ECO:0007669"/>
    <property type="project" value="InterPro"/>
</dbReference>
<evidence type="ECO:0000313" key="8">
    <source>
        <dbReference type="EMBL" id="SDC55936.1"/>
    </source>
</evidence>
<dbReference type="GO" id="GO:0042802">
    <property type="term" value="F:identical protein binding"/>
    <property type="evidence" value="ECO:0007669"/>
    <property type="project" value="TreeGrafter"/>
</dbReference>
<dbReference type="Proteomes" id="UP000198943">
    <property type="component" value="Unassembled WGS sequence"/>
</dbReference>
<evidence type="ECO:0000256" key="5">
    <source>
        <dbReference type="ARBA" id="ARBA00022679"/>
    </source>
</evidence>
<keyword evidence="9" id="KW-1185">Reference proteome</keyword>
<dbReference type="CDD" id="cd00609">
    <property type="entry name" value="AAT_like"/>
    <property type="match status" value="1"/>
</dbReference>
<evidence type="ECO:0000256" key="6">
    <source>
        <dbReference type="ARBA" id="ARBA00022898"/>
    </source>
</evidence>
<protein>
    <submittedName>
        <fullName evidence="8">Aromatic-amino-acid transaminase</fullName>
    </submittedName>
</protein>
<dbReference type="Gene3D" id="3.40.640.10">
    <property type="entry name" value="Type I PLP-dependent aspartate aminotransferase-like (Major domain)"/>
    <property type="match status" value="1"/>
</dbReference>
<dbReference type="AlphaFoldDB" id="A0A1G6MLS4"/>
<dbReference type="GO" id="GO:0008483">
    <property type="term" value="F:transaminase activity"/>
    <property type="evidence" value="ECO:0007669"/>
    <property type="project" value="UniProtKB-KW"/>
</dbReference>
<reference evidence="9" key="1">
    <citation type="submission" date="2016-10" db="EMBL/GenBank/DDBJ databases">
        <authorList>
            <person name="Varghese N."/>
            <person name="Submissions S."/>
        </authorList>
    </citation>
    <scope>NUCLEOTIDE SEQUENCE [LARGE SCALE GENOMIC DNA]</scope>
    <source>
        <strain evidence="9">DSM 11005</strain>
    </source>
</reference>
<evidence type="ECO:0000256" key="1">
    <source>
        <dbReference type="ARBA" id="ARBA00001933"/>
    </source>
</evidence>